<proteinExistence type="inferred from homology"/>
<dbReference type="InterPro" id="IPR036551">
    <property type="entry name" value="Flavin_trans-like"/>
</dbReference>
<protein>
    <recommendedName>
        <fullName evidence="3">Coenzyme A biosynthesis bifunctional protein CoaBC</fullName>
    </recommendedName>
    <alternativeName>
        <fullName evidence="3">DNA/pantothenate metabolism flavoprotein</fullName>
    </alternativeName>
    <alternativeName>
        <fullName evidence="3">Phosphopantothenoylcysteine synthetase/decarboxylase</fullName>
        <shortName evidence="3">PPCS-PPCDC</shortName>
    </alternativeName>
    <domain>
        <recommendedName>
            <fullName evidence="3">Phosphopantothenoylcysteine decarboxylase</fullName>
            <shortName evidence="3">PPC decarboxylase</shortName>
            <shortName evidence="3">PPC-DC</shortName>
            <ecNumber evidence="3">4.1.1.36</ecNumber>
        </recommendedName>
        <alternativeName>
            <fullName evidence="3">CoaC</fullName>
        </alternativeName>
    </domain>
    <domain>
        <recommendedName>
            <fullName evidence="3">Phosphopantothenate--cysteine ligase</fullName>
            <ecNumber evidence="3">6.3.2.5</ecNumber>
        </recommendedName>
        <alternativeName>
            <fullName evidence="3">CoaB</fullName>
        </alternativeName>
        <alternativeName>
            <fullName evidence="3">Phosphopantothenoylcysteine synthetase</fullName>
            <shortName evidence="3">PPC synthetase</shortName>
            <shortName evidence="3">PPC-S</shortName>
        </alternativeName>
    </domain>
</protein>
<evidence type="ECO:0000313" key="8">
    <source>
        <dbReference type="Proteomes" id="UP000637074"/>
    </source>
</evidence>
<comment type="pathway">
    <text evidence="3 4">Cofactor biosynthesis; coenzyme A biosynthesis; CoA from (R)-pantothenate: step 3/5.</text>
</comment>
<dbReference type="NCBIfam" id="TIGR00521">
    <property type="entry name" value="coaBC_dfp"/>
    <property type="match status" value="1"/>
</dbReference>
<keyword evidence="3" id="KW-0479">Metal-binding</keyword>
<dbReference type="Pfam" id="PF04127">
    <property type="entry name" value="DFP"/>
    <property type="match status" value="1"/>
</dbReference>
<gene>
    <name evidence="3" type="primary">coaBC</name>
    <name evidence="7" type="ORF">AM1BK_00490</name>
</gene>
<dbReference type="EMBL" id="BNDS01000001">
    <property type="protein sequence ID" value="GHH96506.1"/>
    <property type="molecule type" value="Genomic_DNA"/>
</dbReference>
<feature type="domain" description="Flavoprotein" evidence="5">
    <location>
        <begin position="5"/>
        <end position="173"/>
    </location>
</feature>
<keyword evidence="3 4" id="KW-0285">Flavoprotein</keyword>
<evidence type="ECO:0000313" key="7">
    <source>
        <dbReference type="EMBL" id="GHH96506.1"/>
    </source>
</evidence>
<keyword evidence="3 4" id="KW-0288">FMN</keyword>
<comment type="similarity">
    <text evidence="3 4">In the N-terminal section; belongs to the HFCD (homo-oligomeric flavin containing Cys decarboxylase) superfamily.</text>
</comment>
<dbReference type="InterPro" id="IPR005252">
    <property type="entry name" value="CoaBC"/>
</dbReference>
<dbReference type="RefSeq" id="WP_191268548.1">
    <property type="nucleotide sequence ID" value="NZ_BNDS01000001.1"/>
</dbReference>
<feature type="binding site" evidence="3">
    <location>
        <position position="324"/>
    </location>
    <ligand>
        <name>CTP</name>
        <dbReference type="ChEBI" id="CHEBI:37563"/>
    </ligand>
</feature>
<dbReference type="InterPro" id="IPR035929">
    <property type="entry name" value="CoaB-like_sf"/>
</dbReference>
<accession>A0ABQ3N5Q4</accession>
<feature type="binding site" evidence="3">
    <location>
        <position position="338"/>
    </location>
    <ligand>
        <name>CTP</name>
        <dbReference type="ChEBI" id="CHEBI:37563"/>
    </ligand>
</feature>
<dbReference type="EC" id="6.3.2.5" evidence="3"/>
<feature type="region of interest" description="Phosphopantothenate--cysteine ligase" evidence="3">
    <location>
        <begin position="192"/>
        <end position="407"/>
    </location>
</feature>
<comment type="function">
    <text evidence="3">Catalyzes two sequential steps in the biosynthesis of coenzyme A. In the first step cysteine is conjugated to 4'-phosphopantothenate to form 4-phosphopantothenoylcysteine. In the second step the latter compound is decarboxylated to form 4'-phosphopantotheine.</text>
</comment>
<keyword evidence="3" id="KW-0460">Magnesium</keyword>
<sequence length="407" mass="44724">MVREKKILLCVTGGIAVYKAAALTSKLVQAGAHVKVILSESAAKFVTPLTFQALSRHEVYTDTFDENNPKVIAHINLADWADLILVAPATANTIAKLASGIADNMITTTLLASTAPVWIAPAMNVHMYDHPAVKKNLTLLAEYGYQFIEPSEGYLACGYVGKGRLEEPEKIVEIMNHYFSKSSTRLLKGKTVLITAGPTREKIDPVRFISNHSSGKMGYAIAEEAKRQGAHVVLVSGPVQLASPHGIEVIKVESAEEMYKAVLEHFDHADVVIKTAAVADYRPKTTYAHKVKKQEGDTMLELERTKDILFELGQRKTNQLLIGFAAETNNVADYARKKLEKKNADMIVANNVKTEGAGFGTDTNIVTLYKRDGTVLEWPIMSKSAVAEKIIEEVTSLLKEMGRNENR</sequence>
<keyword evidence="3" id="KW-0511">Multifunctional enzyme</keyword>
<evidence type="ECO:0000256" key="3">
    <source>
        <dbReference type="HAMAP-Rule" id="MF_02225"/>
    </source>
</evidence>
<feature type="region of interest" description="Phosphopantothenoylcysteine decarboxylase" evidence="3">
    <location>
        <begin position="1"/>
        <end position="191"/>
    </location>
</feature>
<comment type="catalytic activity">
    <reaction evidence="3 4">
        <text>N-[(R)-4-phosphopantothenoyl]-L-cysteine + H(+) = (R)-4'-phosphopantetheine + CO2</text>
        <dbReference type="Rhea" id="RHEA:16793"/>
        <dbReference type="ChEBI" id="CHEBI:15378"/>
        <dbReference type="ChEBI" id="CHEBI:16526"/>
        <dbReference type="ChEBI" id="CHEBI:59458"/>
        <dbReference type="ChEBI" id="CHEBI:61723"/>
        <dbReference type="EC" id="4.1.1.36"/>
    </reaction>
</comment>
<evidence type="ECO:0000259" key="5">
    <source>
        <dbReference type="Pfam" id="PF02441"/>
    </source>
</evidence>
<keyword evidence="1 3" id="KW-0210">Decarboxylase</keyword>
<dbReference type="Gene3D" id="3.40.50.10300">
    <property type="entry name" value="CoaB-like"/>
    <property type="match status" value="1"/>
</dbReference>
<comment type="function">
    <text evidence="4">Catalyzes two steps in the biosynthesis of coenzyme A. In the first step cysteine is conjugated to 4'-phosphopantothenate to form 4-phosphopantothenoylcysteine, in the latter compound is decarboxylated to form 4'-phosphopantotheine.</text>
</comment>
<feature type="binding site" evidence="3">
    <location>
        <position position="280"/>
    </location>
    <ligand>
        <name>CTP</name>
        <dbReference type="ChEBI" id="CHEBI:37563"/>
    </ligand>
</feature>
<dbReference type="InterPro" id="IPR007085">
    <property type="entry name" value="DNA/pantothenate-metab_flavo_C"/>
</dbReference>
<evidence type="ECO:0000256" key="2">
    <source>
        <dbReference type="ARBA" id="ARBA00023239"/>
    </source>
</evidence>
<comment type="catalytic activity">
    <reaction evidence="3 4">
        <text>(R)-4'-phosphopantothenate + L-cysteine + CTP = N-[(R)-4-phosphopantothenoyl]-L-cysteine + CMP + diphosphate + H(+)</text>
        <dbReference type="Rhea" id="RHEA:19397"/>
        <dbReference type="ChEBI" id="CHEBI:10986"/>
        <dbReference type="ChEBI" id="CHEBI:15378"/>
        <dbReference type="ChEBI" id="CHEBI:33019"/>
        <dbReference type="ChEBI" id="CHEBI:35235"/>
        <dbReference type="ChEBI" id="CHEBI:37563"/>
        <dbReference type="ChEBI" id="CHEBI:59458"/>
        <dbReference type="ChEBI" id="CHEBI:60377"/>
        <dbReference type="EC" id="6.3.2.5"/>
    </reaction>
</comment>
<dbReference type="SUPFAM" id="SSF52507">
    <property type="entry name" value="Homo-oligomeric flavin-containing Cys decarboxylases, HFCD"/>
    <property type="match status" value="1"/>
</dbReference>
<comment type="caution">
    <text evidence="7">The sequence shown here is derived from an EMBL/GenBank/DDBJ whole genome shotgun (WGS) entry which is preliminary data.</text>
</comment>
<dbReference type="EC" id="4.1.1.36" evidence="3"/>
<name>A0ABQ3N5Q4_9BACI</name>
<dbReference type="Proteomes" id="UP000637074">
    <property type="component" value="Unassembled WGS sequence"/>
</dbReference>
<dbReference type="SUPFAM" id="SSF102645">
    <property type="entry name" value="CoaB-like"/>
    <property type="match status" value="1"/>
</dbReference>
<feature type="binding site" evidence="3">
    <location>
        <position position="342"/>
    </location>
    <ligand>
        <name>CTP</name>
        <dbReference type="ChEBI" id="CHEBI:37563"/>
    </ligand>
</feature>
<dbReference type="Pfam" id="PF02441">
    <property type="entry name" value="Flavoprotein"/>
    <property type="match status" value="1"/>
</dbReference>
<dbReference type="Gene3D" id="3.40.50.1950">
    <property type="entry name" value="Flavin prenyltransferase-like"/>
    <property type="match status" value="1"/>
</dbReference>
<organism evidence="7 8">
    <name type="scientific">Neobacillus kokaensis</name>
    <dbReference type="NCBI Taxonomy" id="2759023"/>
    <lineage>
        <taxon>Bacteria</taxon>
        <taxon>Bacillati</taxon>
        <taxon>Bacillota</taxon>
        <taxon>Bacilli</taxon>
        <taxon>Bacillales</taxon>
        <taxon>Bacillaceae</taxon>
        <taxon>Neobacillus</taxon>
    </lineage>
</organism>
<evidence type="ECO:0000256" key="4">
    <source>
        <dbReference type="RuleBase" id="RU364078"/>
    </source>
</evidence>
<feature type="binding site" evidence="3">
    <location>
        <position position="290"/>
    </location>
    <ligand>
        <name>CTP</name>
        <dbReference type="ChEBI" id="CHEBI:37563"/>
    </ligand>
</feature>
<comment type="pathway">
    <text evidence="3 4">Cofactor biosynthesis; coenzyme A biosynthesis; CoA from (R)-pantothenate: step 2/5.</text>
</comment>
<comment type="similarity">
    <text evidence="3 4">In the C-terminal section; belongs to the PPC synthetase family.</text>
</comment>
<dbReference type="InterPro" id="IPR003382">
    <property type="entry name" value="Flavoprotein"/>
</dbReference>
<feature type="domain" description="DNA/pantothenate metabolism flavoprotein C-terminal" evidence="6">
    <location>
        <begin position="187"/>
        <end position="396"/>
    </location>
</feature>
<comment type="caution">
    <text evidence="3">Lacks conserved residue(s) required for the propagation of feature annotation.</text>
</comment>
<keyword evidence="2 3" id="KW-0456">Lyase</keyword>
<keyword evidence="8" id="KW-1185">Reference proteome</keyword>
<evidence type="ECO:0000259" key="6">
    <source>
        <dbReference type="Pfam" id="PF04127"/>
    </source>
</evidence>
<reference evidence="7 8" key="1">
    <citation type="journal article" date="2022" name="Int. J. Syst. Evol. Microbiol.">
        <title>Neobacillus kokaensis sp. nov., isolated from soil.</title>
        <authorList>
            <person name="Yuki K."/>
            <person name="Matsubara H."/>
            <person name="Yamaguchi S."/>
        </authorList>
    </citation>
    <scope>NUCLEOTIDE SEQUENCE [LARGE SCALE GENOMIC DNA]</scope>
    <source>
        <strain evidence="7 8">LOB 377</strain>
    </source>
</reference>
<dbReference type="PANTHER" id="PTHR14359">
    <property type="entry name" value="HOMO-OLIGOMERIC FLAVIN CONTAINING CYS DECARBOXYLASE FAMILY"/>
    <property type="match status" value="1"/>
</dbReference>
<dbReference type="HAMAP" id="MF_02225">
    <property type="entry name" value="CoaBC"/>
    <property type="match status" value="1"/>
</dbReference>
<evidence type="ECO:0000256" key="1">
    <source>
        <dbReference type="ARBA" id="ARBA00022793"/>
    </source>
</evidence>
<dbReference type="PANTHER" id="PTHR14359:SF6">
    <property type="entry name" value="PHOSPHOPANTOTHENOYLCYSTEINE DECARBOXYLASE"/>
    <property type="match status" value="1"/>
</dbReference>
<comment type="cofactor">
    <cofactor evidence="3">
        <name>FMN</name>
        <dbReference type="ChEBI" id="CHEBI:58210"/>
    </cofactor>
    <text evidence="3">Binds 1 FMN per subunit.</text>
</comment>
<feature type="active site" description="Proton donor" evidence="3">
    <location>
        <position position="157"/>
    </location>
</feature>
<keyword evidence="3 4" id="KW-0436">Ligase</keyword>
<comment type="cofactor">
    <cofactor evidence="3">
        <name>Mg(2+)</name>
        <dbReference type="ChEBI" id="CHEBI:18420"/>
    </cofactor>
</comment>